<sequence>MTPYSQYTLPLPFFPPKKLSASIAAFAPSSPSVLPIGIRSSAHHQPRKSVFKGRLKSPISFQIEIIYCGFVIMEETLGTGANSRYRVSLSEFTIVAQCLRYEVIGCASIKSHQITDVELGIQRDKHLSLRCEEGLQDSSKQLPGNDSIERVEPPDKSKGLVNKVEMNLDIVVYVRYFFVVLSFVTGLTRSGYRQGLATKNKFEVPTFMVMFHHINDSMLEILCCIRSYFLATVMDFEIVVMVTILPLKDHICRSHYFCQPQMGS</sequence>
<evidence type="ECO:0000313" key="1">
    <source>
        <dbReference type="EMBL" id="CAH1414811.1"/>
    </source>
</evidence>
<organism evidence="1 2">
    <name type="scientific">Lactuca virosa</name>
    <dbReference type="NCBI Taxonomy" id="75947"/>
    <lineage>
        <taxon>Eukaryota</taxon>
        <taxon>Viridiplantae</taxon>
        <taxon>Streptophyta</taxon>
        <taxon>Embryophyta</taxon>
        <taxon>Tracheophyta</taxon>
        <taxon>Spermatophyta</taxon>
        <taxon>Magnoliopsida</taxon>
        <taxon>eudicotyledons</taxon>
        <taxon>Gunneridae</taxon>
        <taxon>Pentapetalae</taxon>
        <taxon>asterids</taxon>
        <taxon>campanulids</taxon>
        <taxon>Asterales</taxon>
        <taxon>Asteraceae</taxon>
        <taxon>Cichorioideae</taxon>
        <taxon>Cichorieae</taxon>
        <taxon>Lactucinae</taxon>
        <taxon>Lactuca</taxon>
    </lineage>
</organism>
<name>A0AAU9LMZ6_9ASTR</name>
<dbReference type="EMBL" id="CAKMRJ010000001">
    <property type="protein sequence ID" value="CAH1414811.1"/>
    <property type="molecule type" value="Genomic_DNA"/>
</dbReference>
<proteinExistence type="predicted"/>
<accession>A0AAU9LMZ6</accession>
<gene>
    <name evidence="1" type="ORF">LVIROSA_LOCUS2702</name>
</gene>
<protein>
    <submittedName>
        <fullName evidence="1">Uncharacterized protein</fullName>
    </submittedName>
</protein>
<evidence type="ECO:0000313" key="2">
    <source>
        <dbReference type="Proteomes" id="UP001157418"/>
    </source>
</evidence>
<dbReference type="AlphaFoldDB" id="A0AAU9LMZ6"/>
<reference evidence="1 2" key="1">
    <citation type="submission" date="2022-01" db="EMBL/GenBank/DDBJ databases">
        <authorList>
            <person name="Xiong W."/>
            <person name="Schranz E."/>
        </authorList>
    </citation>
    <scope>NUCLEOTIDE SEQUENCE [LARGE SCALE GENOMIC DNA]</scope>
</reference>
<comment type="caution">
    <text evidence="1">The sequence shown here is derived from an EMBL/GenBank/DDBJ whole genome shotgun (WGS) entry which is preliminary data.</text>
</comment>
<keyword evidence="2" id="KW-1185">Reference proteome</keyword>
<dbReference type="Proteomes" id="UP001157418">
    <property type="component" value="Unassembled WGS sequence"/>
</dbReference>